<dbReference type="PROSITE" id="PS00065">
    <property type="entry name" value="D_2_HYDROXYACID_DH_1"/>
    <property type="match status" value="1"/>
</dbReference>
<dbReference type="PANTHER" id="PTHR10996:SF269">
    <property type="entry name" value="HYPOTHETICAL D-ISOMER SPECIFIC 2-HYDROXYACID DEHYDROGENASE (EUROFUNG)"/>
    <property type="match status" value="1"/>
</dbReference>
<evidence type="ECO:0000259" key="5">
    <source>
        <dbReference type="Pfam" id="PF00389"/>
    </source>
</evidence>
<dbReference type="GO" id="GO:0016618">
    <property type="term" value="F:hydroxypyruvate reductase [NAD(P)H] activity"/>
    <property type="evidence" value="ECO:0007669"/>
    <property type="project" value="TreeGrafter"/>
</dbReference>
<dbReference type="GO" id="GO:0047964">
    <property type="term" value="F:glyoxylate reductase (NADH) activity"/>
    <property type="evidence" value="ECO:0007669"/>
    <property type="project" value="EnsemblFungi"/>
</dbReference>
<dbReference type="SUPFAM" id="SSF52283">
    <property type="entry name" value="Formate/glycerate dehydrogenase catalytic domain-like"/>
    <property type="match status" value="1"/>
</dbReference>
<evidence type="ECO:0000256" key="3">
    <source>
        <dbReference type="ARBA" id="ARBA00023027"/>
    </source>
</evidence>
<keyword evidence="3" id="KW-0520">NAD</keyword>
<dbReference type="VEuPathDB" id="FungiDB:Z518_10254"/>
<dbReference type="PANTHER" id="PTHR10996">
    <property type="entry name" value="2-HYDROXYACID DEHYDROGENASE-RELATED"/>
    <property type="match status" value="1"/>
</dbReference>
<dbReference type="InterPro" id="IPR006139">
    <property type="entry name" value="D-isomer_2_OHA_DH_cat_dom"/>
</dbReference>
<dbReference type="InterPro" id="IPR036291">
    <property type="entry name" value="NAD(P)-bd_dom_sf"/>
</dbReference>
<evidence type="ECO:0000256" key="4">
    <source>
        <dbReference type="RuleBase" id="RU003719"/>
    </source>
</evidence>
<comment type="similarity">
    <text evidence="1 4">Belongs to the D-isomer specific 2-hydroxyacid dehydrogenase family.</text>
</comment>
<dbReference type="STRING" id="1442369.A0A0D2FDF2"/>
<dbReference type="CDD" id="cd12168">
    <property type="entry name" value="Mand_dh_like"/>
    <property type="match status" value="1"/>
</dbReference>
<evidence type="ECO:0000256" key="2">
    <source>
        <dbReference type="ARBA" id="ARBA00023002"/>
    </source>
</evidence>
<evidence type="ECO:0008006" key="9">
    <source>
        <dbReference type="Google" id="ProtNLM"/>
    </source>
</evidence>
<feature type="domain" description="D-isomer specific 2-hydroxyacid dehydrogenase NAD-binding" evidence="6">
    <location>
        <begin position="120"/>
        <end position="292"/>
    </location>
</feature>
<dbReference type="Proteomes" id="UP000053617">
    <property type="component" value="Unassembled WGS sequence"/>
</dbReference>
<evidence type="ECO:0000259" key="6">
    <source>
        <dbReference type="Pfam" id="PF02826"/>
    </source>
</evidence>
<dbReference type="RefSeq" id="XP_013267253.1">
    <property type="nucleotide sequence ID" value="XM_013411799.1"/>
</dbReference>
<dbReference type="GO" id="GO:0051287">
    <property type="term" value="F:NAD binding"/>
    <property type="evidence" value="ECO:0007669"/>
    <property type="project" value="InterPro"/>
</dbReference>
<dbReference type="PROSITE" id="PS00671">
    <property type="entry name" value="D_2_HYDROXYACID_DH_3"/>
    <property type="match status" value="1"/>
</dbReference>
<evidence type="ECO:0000313" key="8">
    <source>
        <dbReference type="Proteomes" id="UP000053617"/>
    </source>
</evidence>
<dbReference type="InterPro" id="IPR029753">
    <property type="entry name" value="D-isomer_DH_CS"/>
</dbReference>
<dbReference type="Gene3D" id="3.40.50.720">
    <property type="entry name" value="NAD(P)-binding Rossmann-like Domain"/>
    <property type="match status" value="2"/>
</dbReference>
<name>A0A0D2FDF2_9EURO</name>
<dbReference type="GeneID" id="25298325"/>
<reference evidence="7 8" key="1">
    <citation type="submission" date="2015-01" db="EMBL/GenBank/DDBJ databases">
        <title>The Genome Sequence of Rhinocladiella mackenzie CBS 650.93.</title>
        <authorList>
            <consortium name="The Broad Institute Genomics Platform"/>
            <person name="Cuomo C."/>
            <person name="de Hoog S."/>
            <person name="Gorbushina A."/>
            <person name="Stielow B."/>
            <person name="Teixiera M."/>
            <person name="Abouelleil A."/>
            <person name="Chapman S.B."/>
            <person name="Priest M."/>
            <person name="Young S.K."/>
            <person name="Wortman J."/>
            <person name="Nusbaum C."/>
            <person name="Birren B."/>
        </authorList>
    </citation>
    <scope>NUCLEOTIDE SEQUENCE [LARGE SCALE GENOMIC DNA]</scope>
    <source>
        <strain evidence="7 8">CBS 650.93</strain>
    </source>
</reference>
<evidence type="ECO:0000256" key="1">
    <source>
        <dbReference type="ARBA" id="ARBA00005854"/>
    </source>
</evidence>
<dbReference type="InterPro" id="IPR050223">
    <property type="entry name" value="D-isomer_2-hydroxyacid_DH"/>
</dbReference>
<dbReference type="PROSITE" id="PS00670">
    <property type="entry name" value="D_2_HYDROXYACID_DH_2"/>
    <property type="match status" value="1"/>
</dbReference>
<dbReference type="Pfam" id="PF02826">
    <property type="entry name" value="2-Hacid_dh_C"/>
    <property type="match status" value="1"/>
</dbReference>
<keyword evidence="8" id="KW-1185">Reference proteome</keyword>
<sequence>MLKPRILFFNPVQHAHEAYKALASVAQTEVVASKSRQEFFEDVKRRYADIAVIYRTSSSGAVAGRFDEEFIRKLPSTLGVICHTGAGYDQIDIDACTQRGIRVTYAPDPVTNATADLTLFLILGAVRQLNPSLVSLRQGRFKTGLGFGHDLAGKTLGILGMGRIGRAVKKRAEPFGMKIIYHNRSRSYHPESMDAECVSFDELLSASHIISIHVPLREDTRHMVGAEQLQRMKNGVVIVNTSRGAVIDEAALAAALDAGKVAAVGLDVYEHEPTVHPSLLRNDRALLVPHLGTHTIETLAAMEGLAMENARRAVTKQPLLTIVPEQKEFEDYLQSLENGKATNTG</sequence>
<dbReference type="FunFam" id="3.40.50.720:FF:000203">
    <property type="entry name" value="D-3-phosphoglycerate dehydrogenase (SerA)"/>
    <property type="match status" value="1"/>
</dbReference>
<organism evidence="7 8">
    <name type="scientific">Rhinocladiella mackenziei CBS 650.93</name>
    <dbReference type="NCBI Taxonomy" id="1442369"/>
    <lineage>
        <taxon>Eukaryota</taxon>
        <taxon>Fungi</taxon>
        <taxon>Dikarya</taxon>
        <taxon>Ascomycota</taxon>
        <taxon>Pezizomycotina</taxon>
        <taxon>Eurotiomycetes</taxon>
        <taxon>Chaetothyriomycetidae</taxon>
        <taxon>Chaetothyriales</taxon>
        <taxon>Herpotrichiellaceae</taxon>
        <taxon>Rhinocladiella</taxon>
    </lineage>
</organism>
<dbReference type="SUPFAM" id="SSF51735">
    <property type="entry name" value="NAD(P)-binding Rossmann-fold domains"/>
    <property type="match status" value="1"/>
</dbReference>
<dbReference type="HOGENOM" id="CLU_019796_1_2_1"/>
<protein>
    <recommendedName>
        <fullName evidence="9">Glyoxylate reductase</fullName>
    </recommendedName>
</protein>
<dbReference type="InterPro" id="IPR006140">
    <property type="entry name" value="D-isomer_DH_NAD-bd"/>
</dbReference>
<dbReference type="AlphaFoldDB" id="A0A0D2FDF2"/>
<keyword evidence="2 4" id="KW-0560">Oxidoreductase</keyword>
<dbReference type="GO" id="GO:0005829">
    <property type="term" value="C:cytosol"/>
    <property type="evidence" value="ECO:0007669"/>
    <property type="project" value="TreeGrafter"/>
</dbReference>
<dbReference type="OrthoDB" id="9991913at2759"/>
<dbReference type="EMBL" id="KN847483">
    <property type="protein sequence ID" value="KIX00117.1"/>
    <property type="molecule type" value="Genomic_DNA"/>
</dbReference>
<feature type="domain" description="D-isomer specific 2-hydroxyacid dehydrogenase catalytic" evidence="5">
    <location>
        <begin position="6"/>
        <end position="323"/>
    </location>
</feature>
<dbReference type="GO" id="GO:0030267">
    <property type="term" value="F:glyoxylate reductase (NADPH) activity"/>
    <property type="evidence" value="ECO:0007669"/>
    <property type="project" value="TreeGrafter"/>
</dbReference>
<dbReference type="GO" id="GO:0009436">
    <property type="term" value="P:glyoxylate catabolic process"/>
    <property type="evidence" value="ECO:0007669"/>
    <property type="project" value="EnsemblFungi"/>
</dbReference>
<accession>A0A0D2FDF2</accession>
<evidence type="ECO:0000313" key="7">
    <source>
        <dbReference type="EMBL" id="KIX00117.1"/>
    </source>
</evidence>
<dbReference type="InterPro" id="IPR029752">
    <property type="entry name" value="D-isomer_DH_CS1"/>
</dbReference>
<gene>
    <name evidence="7" type="ORF">Z518_10254</name>
</gene>
<dbReference type="Pfam" id="PF00389">
    <property type="entry name" value="2-Hacid_dh"/>
    <property type="match status" value="1"/>
</dbReference>
<proteinExistence type="inferred from homology"/>